<dbReference type="STRING" id="1314781.A0A165QLD3"/>
<dbReference type="InParanoid" id="A0A165QLD3"/>
<dbReference type="OrthoDB" id="548474at2759"/>
<sequence>MEYIPRYRQPFTWEQLLAMEVPQITQEIARLQHSLELLNKTQKELKQHLEQSPDPDLEDAVKENEDTIGSQSERILMMRLALEAKGFSKASNPHYDVSTEPQPQQPAHRIDPPFALPAHSEEENEDGVYL</sequence>
<feature type="region of interest" description="Disordered" evidence="1">
    <location>
        <begin position="44"/>
        <end position="72"/>
    </location>
</feature>
<organism evidence="2 3">
    <name type="scientific">Exidia glandulosa HHB12029</name>
    <dbReference type="NCBI Taxonomy" id="1314781"/>
    <lineage>
        <taxon>Eukaryota</taxon>
        <taxon>Fungi</taxon>
        <taxon>Dikarya</taxon>
        <taxon>Basidiomycota</taxon>
        <taxon>Agaricomycotina</taxon>
        <taxon>Agaricomycetes</taxon>
        <taxon>Auriculariales</taxon>
        <taxon>Exidiaceae</taxon>
        <taxon>Exidia</taxon>
    </lineage>
</organism>
<accession>A0A165QLD3</accession>
<evidence type="ECO:0000313" key="2">
    <source>
        <dbReference type="EMBL" id="KZW03779.1"/>
    </source>
</evidence>
<keyword evidence="3" id="KW-1185">Reference proteome</keyword>
<evidence type="ECO:0000256" key="1">
    <source>
        <dbReference type="SAM" id="MobiDB-lite"/>
    </source>
</evidence>
<name>A0A165QLD3_EXIGL</name>
<protein>
    <submittedName>
        <fullName evidence="2">Uncharacterized protein</fullName>
    </submittedName>
</protein>
<gene>
    <name evidence="2" type="ORF">EXIGLDRAFT_599861</name>
</gene>
<dbReference type="Proteomes" id="UP000077266">
    <property type="component" value="Unassembled WGS sequence"/>
</dbReference>
<feature type="region of interest" description="Disordered" evidence="1">
    <location>
        <begin position="90"/>
        <end position="130"/>
    </location>
</feature>
<reference evidence="2 3" key="1">
    <citation type="journal article" date="2016" name="Mol. Biol. Evol.">
        <title>Comparative Genomics of Early-Diverging Mushroom-Forming Fungi Provides Insights into the Origins of Lignocellulose Decay Capabilities.</title>
        <authorList>
            <person name="Nagy L.G."/>
            <person name="Riley R."/>
            <person name="Tritt A."/>
            <person name="Adam C."/>
            <person name="Daum C."/>
            <person name="Floudas D."/>
            <person name="Sun H."/>
            <person name="Yadav J.S."/>
            <person name="Pangilinan J."/>
            <person name="Larsson K.H."/>
            <person name="Matsuura K."/>
            <person name="Barry K."/>
            <person name="Labutti K."/>
            <person name="Kuo R."/>
            <person name="Ohm R.A."/>
            <person name="Bhattacharya S.S."/>
            <person name="Shirouzu T."/>
            <person name="Yoshinaga Y."/>
            <person name="Martin F.M."/>
            <person name="Grigoriev I.V."/>
            <person name="Hibbett D.S."/>
        </authorList>
    </citation>
    <scope>NUCLEOTIDE SEQUENCE [LARGE SCALE GENOMIC DNA]</scope>
    <source>
        <strain evidence="2 3">HHB12029</strain>
    </source>
</reference>
<proteinExistence type="predicted"/>
<evidence type="ECO:0000313" key="3">
    <source>
        <dbReference type="Proteomes" id="UP000077266"/>
    </source>
</evidence>
<dbReference type="EMBL" id="KV425882">
    <property type="protein sequence ID" value="KZW03779.1"/>
    <property type="molecule type" value="Genomic_DNA"/>
</dbReference>
<dbReference type="AlphaFoldDB" id="A0A165QLD3"/>